<gene>
    <name evidence="1" type="ORF">HaLaN_16514</name>
</gene>
<evidence type="ECO:0000313" key="2">
    <source>
        <dbReference type="Proteomes" id="UP000485058"/>
    </source>
</evidence>
<name>A0A699ZUD8_HAELA</name>
<comment type="caution">
    <text evidence="1">The sequence shown here is derived from an EMBL/GenBank/DDBJ whole genome shotgun (WGS) entry which is preliminary data.</text>
</comment>
<sequence length="38" mass="4042">MGTGCRLCSKLQPLTLERGLQPLLAARLLKGHQGPRGA</sequence>
<protein>
    <submittedName>
        <fullName evidence="1">Uncharacterized protein</fullName>
    </submittedName>
</protein>
<reference evidence="1 2" key="1">
    <citation type="submission" date="2020-02" db="EMBL/GenBank/DDBJ databases">
        <title>Draft genome sequence of Haematococcus lacustris strain NIES-144.</title>
        <authorList>
            <person name="Morimoto D."/>
            <person name="Nakagawa S."/>
            <person name="Yoshida T."/>
            <person name="Sawayama S."/>
        </authorList>
    </citation>
    <scope>NUCLEOTIDE SEQUENCE [LARGE SCALE GENOMIC DNA]</scope>
    <source>
        <strain evidence="1 2">NIES-144</strain>
    </source>
</reference>
<accession>A0A699ZUD8</accession>
<dbReference type="EMBL" id="BLLF01001483">
    <property type="protein sequence ID" value="GFH19552.1"/>
    <property type="molecule type" value="Genomic_DNA"/>
</dbReference>
<dbReference type="AlphaFoldDB" id="A0A699ZUD8"/>
<keyword evidence="2" id="KW-1185">Reference proteome</keyword>
<proteinExistence type="predicted"/>
<organism evidence="1 2">
    <name type="scientific">Haematococcus lacustris</name>
    <name type="common">Green alga</name>
    <name type="synonym">Haematococcus pluvialis</name>
    <dbReference type="NCBI Taxonomy" id="44745"/>
    <lineage>
        <taxon>Eukaryota</taxon>
        <taxon>Viridiplantae</taxon>
        <taxon>Chlorophyta</taxon>
        <taxon>core chlorophytes</taxon>
        <taxon>Chlorophyceae</taxon>
        <taxon>CS clade</taxon>
        <taxon>Chlamydomonadales</taxon>
        <taxon>Haematococcaceae</taxon>
        <taxon>Haematococcus</taxon>
    </lineage>
</organism>
<dbReference type="Proteomes" id="UP000485058">
    <property type="component" value="Unassembled WGS sequence"/>
</dbReference>
<evidence type="ECO:0000313" key="1">
    <source>
        <dbReference type="EMBL" id="GFH19552.1"/>
    </source>
</evidence>